<dbReference type="RefSeq" id="WP_209744424.1">
    <property type="nucleotide sequence ID" value="NZ_JBHSMH010000097.1"/>
</dbReference>
<reference evidence="2" key="1">
    <citation type="journal article" date="2019" name="Int. J. Syst. Evol. Microbiol.">
        <title>The Global Catalogue of Microorganisms (GCM) 10K type strain sequencing project: providing services to taxonomists for standard genome sequencing and annotation.</title>
        <authorList>
            <consortium name="The Broad Institute Genomics Platform"/>
            <consortium name="The Broad Institute Genome Sequencing Center for Infectious Disease"/>
            <person name="Wu L."/>
            <person name="Ma J."/>
        </authorList>
    </citation>
    <scope>NUCLEOTIDE SEQUENCE [LARGE SCALE GENOMIC DNA]</scope>
    <source>
        <strain evidence="2">CCUG 57113</strain>
    </source>
</reference>
<dbReference type="Proteomes" id="UP001596105">
    <property type="component" value="Unassembled WGS sequence"/>
</dbReference>
<organism evidence="1 2">
    <name type="scientific">Cohnella suwonensis</name>
    <dbReference type="NCBI Taxonomy" id="696072"/>
    <lineage>
        <taxon>Bacteria</taxon>
        <taxon>Bacillati</taxon>
        <taxon>Bacillota</taxon>
        <taxon>Bacilli</taxon>
        <taxon>Bacillales</taxon>
        <taxon>Paenibacillaceae</taxon>
        <taxon>Cohnella</taxon>
    </lineage>
</organism>
<comment type="caution">
    <text evidence="1">The sequence shown here is derived from an EMBL/GenBank/DDBJ whole genome shotgun (WGS) entry which is preliminary data.</text>
</comment>
<dbReference type="InterPro" id="IPR036388">
    <property type="entry name" value="WH-like_DNA-bd_sf"/>
</dbReference>
<proteinExistence type="predicted"/>
<keyword evidence="2" id="KW-1185">Reference proteome</keyword>
<name>A0ABW0M211_9BACL</name>
<sequence length="114" mass="13402">MKKSTMLKYLEYASLCELKAKDYKVFLFIISDLIESNEIRNNQNTTAEHLGITKSDVSKALRRLEKNKILSFSWVSIRKKLITLVPYDDDELDELISEKIEENIDRAIDDDWED</sequence>
<dbReference type="EMBL" id="JBHSMH010000097">
    <property type="protein sequence ID" value="MFC5471317.1"/>
    <property type="molecule type" value="Genomic_DNA"/>
</dbReference>
<gene>
    <name evidence="1" type="ORF">ACFPPD_21755</name>
</gene>
<evidence type="ECO:0000313" key="2">
    <source>
        <dbReference type="Proteomes" id="UP001596105"/>
    </source>
</evidence>
<protein>
    <submittedName>
        <fullName evidence="1">MarR family transcriptional regulator</fullName>
    </submittedName>
</protein>
<evidence type="ECO:0000313" key="1">
    <source>
        <dbReference type="EMBL" id="MFC5471317.1"/>
    </source>
</evidence>
<dbReference type="Gene3D" id="1.10.10.10">
    <property type="entry name" value="Winged helix-like DNA-binding domain superfamily/Winged helix DNA-binding domain"/>
    <property type="match status" value="1"/>
</dbReference>
<accession>A0ABW0M211</accession>
<dbReference type="SUPFAM" id="SSF46785">
    <property type="entry name" value="Winged helix' DNA-binding domain"/>
    <property type="match status" value="1"/>
</dbReference>
<dbReference type="InterPro" id="IPR036390">
    <property type="entry name" value="WH_DNA-bd_sf"/>
</dbReference>